<dbReference type="EMBL" id="CP093343">
    <property type="protein sequence ID" value="WOG83471.1"/>
    <property type="molecule type" value="Genomic_DNA"/>
</dbReference>
<dbReference type="CDD" id="cd01992">
    <property type="entry name" value="TilS_N"/>
    <property type="match status" value="1"/>
</dbReference>
<dbReference type="HAMAP" id="MF_01161">
    <property type="entry name" value="tRNA_Ile_lys_synt"/>
    <property type="match status" value="1"/>
</dbReference>
<dbReference type="NCBIfam" id="TIGR02432">
    <property type="entry name" value="lysidine_TilS_N"/>
    <property type="match status" value="1"/>
</dbReference>
<dbReference type="SUPFAM" id="SSF52402">
    <property type="entry name" value="Adenine nucleotide alpha hydrolases-like"/>
    <property type="match status" value="1"/>
</dbReference>
<accession>A0AAF0W791</accession>
<proteinExistence type="inferred from homology"/>
<evidence type="ECO:0000259" key="7">
    <source>
        <dbReference type="Pfam" id="PF01171"/>
    </source>
</evidence>
<feature type="domain" description="tRNA(Ile)-lysidine/2-thiocytidine synthase N-terminal" evidence="7">
    <location>
        <begin position="75"/>
        <end position="271"/>
    </location>
</feature>
<evidence type="ECO:0000256" key="5">
    <source>
        <dbReference type="ARBA" id="ARBA00022840"/>
    </source>
</evidence>
<reference evidence="8" key="1">
    <citation type="journal article" date="2016" name="Nat. Genet.">
        <title>A high-quality carrot genome assembly provides new insights into carotenoid accumulation and asterid genome evolution.</title>
        <authorList>
            <person name="Iorizzo M."/>
            <person name="Ellison S."/>
            <person name="Senalik D."/>
            <person name="Zeng P."/>
            <person name="Satapoomin P."/>
            <person name="Huang J."/>
            <person name="Bowman M."/>
            <person name="Iovene M."/>
            <person name="Sanseverino W."/>
            <person name="Cavagnaro P."/>
            <person name="Yildiz M."/>
            <person name="Macko-Podgorni A."/>
            <person name="Moranska E."/>
            <person name="Grzebelus E."/>
            <person name="Grzebelus D."/>
            <person name="Ashrafi H."/>
            <person name="Zheng Z."/>
            <person name="Cheng S."/>
            <person name="Spooner D."/>
            <person name="Van Deynze A."/>
            <person name="Simon P."/>
        </authorList>
    </citation>
    <scope>NUCLEOTIDE SEQUENCE</scope>
    <source>
        <tissue evidence="8">Leaf</tissue>
    </source>
</reference>
<dbReference type="Gene3D" id="3.40.50.620">
    <property type="entry name" value="HUPs"/>
    <property type="match status" value="1"/>
</dbReference>
<evidence type="ECO:0000256" key="1">
    <source>
        <dbReference type="ARBA" id="ARBA00013267"/>
    </source>
</evidence>
<evidence type="ECO:0000256" key="4">
    <source>
        <dbReference type="ARBA" id="ARBA00022741"/>
    </source>
</evidence>
<keyword evidence="9" id="KW-1185">Reference proteome</keyword>
<dbReference type="AlphaFoldDB" id="A0AAF0W791"/>
<name>A0AAF0W791_DAUCS</name>
<protein>
    <recommendedName>
        <fullName evidence="1">tRNA(Ile)-lysidine synthetase</fullName>
        <ecNumber evidence="1">6.3.4.19</ecNumber>
    </recommendedName>
</protein>
<evidence type="ECO:0000256" key="3">
    <source>
        <dbReference type="ARBA" id="ARBA00022694"/>
    </source>
</evidence>
<dbReference type="InterPro" id="IPR012795">
    <property type="entry name" value="tRNA_Ile_lys_synt_N"/>
</dbReference>
<evidence type="ECO:0000256" key="6">
    <source>
        <dbReference type="ARBA" id="ARBA00048539"/>
    </source>
</evidence>
<keyword evidence="2" id="KW-0436">Ligase</keyword>
<keyword evidence="5" id="KW-0067">ATP-binding</keyword>
<sequence>MARGLILYTPANTSSQIILTSISRTTFKFTNTPRITRRPITLNCSCTDDPVDISSYTQVFAKRMAMAGLHPHHHSMALCVLAAHWKKQGLENQGLGSGIPELIDGILGIIVDHGLRSESGTEAKLVQRRLVKMGISCEIACVDWANGKPKQGHVQEAARAVRYQQLQRICNQYQMSALLVAHHADDQAELFILRLSRNSGVLGLAGMAFTSQVFNTNSNCIIGDSNSILLVRPLLNFTKDDMYKICQGDNQEWVEDPTNQSQVYVRNRIRKSLTDISSSILKRELQMVISACGQTRMYVDQFCHYLIMQTVTITTHGYAVVDLEILNSMEISYLCLSKFVTLLLKFISQSHRPVRGSALKQVMDYVRTYPCKTSFTAAGCYLCAAPGSKGTKVLVCLSKNSALPLKMQLLYRDSCEGKKFHTFSEVEKHVEHVESYSDKMILNASDVHFLDTTSSTSLLNEAKKLSLLSESTHTTIISLRDDEIEKFVSKTSKVPKIESETEALHTASTSFGNSLPSNTIGYYMNRFLLEWKLTKDISNNAYSADKDRQGQGSGETVHQYYCKCCLVKFDMELEVRCMIDADWLYLADLVKCCDVNDFLNKQLLDMGMSKEAESVETYSEFSRSSAERALLSLKSIPVAARRGLPVLVHPQGLLLSIPSVDFKHCPGLEVSAIWKPRAPLEGGQCSYI</sequence>
<dbReference type="PANTHER" id="PTHR43033:SF5">
    <property type="entry name" value="TRNA(ILE)-LYSIDINE SYNTHETASE"/>
    <property type="match status" value="1"/>
</dbReference>
<organism evidence="8 9">
    <name type="scientific">Daucus carota subsp. sativus</name>
    <name type="common">Carrot</name>
    <dbReference type="NCBI Taxonomy" id="79200"/>
    <lineage>
        <taxon>Eukaryota</taxon>
        <taxon>Viridiplantae</taxon>
        <taxon>Streptophyta</taxon>
        <taxon>Embryophyta</taxon>
        <taxon>Tracheophyta</taxon>
        <taxon>Spermatophyta</taxon>
        <taxon>Magnoliopsida</taxon>
        <taxon>eudicotyledons</taxon>
        <taxon>Gunneridae</taxon>
        <taxon>Pentapetalae</taxon>
        <taxon>asterids</taxon>
        <taxon>campanulids</taxon>
        <taxon>Apiales</taxon>
        <taxon>Apiaceae</taxon>
        <taxon>Apioideae</taxon>
        <taxon>Scandiceae</taxon>
        <taxon>Daucinae</taxon>
        <taxon>Daucus</taxon>
        <taxon>Daucus sect. Daucus</taxon>
    </lineage>
</organism>
<reference evidence="8" key="2">
    <citation type="submission" date="2022-03" db="EMBL/GenBank/DDBJ databases">
        <title>Draft title - Genomic analysis of global carrot germplasm unveils the trajectory of domestication and the origin of high carotenoid orange carrot.</title>
        <authorList>
            <person name="Iorizzo M."/>
            <person name="Ellison S."/>
            <person name="Senalik D."/>
            <person name="Macko-Podgorni A."/>
            <person name="Grzebelus D."/>
            <person name="Bostan H."/>
            <person name="Rolling W."/>
            <person name="Curaba J."/>
            <person name="Simon P."/>
        </authorList>
    </citation>
    <scope>NUCLEOTIDE SEQUENCE</scope>
    <source>
        <tissue evidence="8">Leaf</tissue>
    </source>
</reference>
<dbReference type="PANTHER" id="PTHR43033">
    <property type="entry name" value="TRNA(ILE)-LYSIDINE SYNTHASE-RELATED"/>
    <property type="match status" value="1"/>
</dbReference>
<dbReference type="Proteomes" id="UP000077755">
    <property type="component" value="Chromosome 1"/>
</dbReference>
<gene>
    <name evidence="8" type="ORF">DCAR_0102646</name>
</gene>
<comment type="catalytic activity">
    <reaction evidence="6">
        <text>cytidine(34) in tRNA(Ile2) + L-lysine + ATP = lysidine(34) in tRNA(Ile2) + AMP + diphosphate + H(+)</text>
        <dbReference type="Rhea" id="RHEA:43744"/>
        <dbReference type="Rhea" id="RHEA-COMP:10625"/>
        <dbReference type="Rhea" id="RHEA-COMP:10670"/>
        <dbReference type="ChEBI" id="CHEBI:15378"/>
        <dbReference type="ChEBI" id="CHEBI:30616"/>
        <dbReference type="ChEBI" id="CHEBI:32551"/>
        <dbReference type="ChEBI" id="CHEBI:33019"/>
        <dbReference type="ChEBI" id="CHEBI:82748"/>
        <dbReference type="ChEBI" id="CHEBI:83665"/>
        <dbReference type="ChEBI" id="CHEBI:456215"/>
        <dbReference type="EC" id="6.3.4.19"/>
    </reaction>
</comment>
<dbReference type="InterPro" id="IPR011063">
    <property type="entry name" value="TilS/TtcA_N"/>
</dbReference>
<dbReference type="Pfam" id="PF01171">
    <property type="entry name" value="ATP_bind_3"/>
    <property type="match status" value="1"/>
</dbReference>
<dbReference type="EC" id="6.3.4.19" evidence="1"/>
<dbReference type="InterPro" id="IPR012094">
    <property type="entry name" value="tRNA_Ile_lys_synt"/>
</dbReference>
<evidence type="ECO:0000313" key="9">
    <source>
        <dbReference type="Proteomes" id="UP000077755"/>
    </source>
</evidence>
<dbReference type="GO" id="GO:0032267">
    <property type="term" value="F:tRNA(Ile)-lysidine synthase activity"/>
    <property type="evidence" value="ECO:0007669"/>
    <property type="project" value="UniProtKB-EC"/>
</dbReference>
<keyword evidence="3" id="KW-0819">tRNA processing</keyword>
<dbReference type="InterPro" id="IPR014729">
    <property type="entry name" value="Rossmann-like_a/b/a_fold"/>
</dbReference>
<evidence type="ECO:0000256" key="2">
    <source>
        <dbReference type="ARBA" id="ARBA00022598"/>
    </source>
</evidence>
<keyword evidence="4" id="KW-0547">Nucleotide-binding</keyword>
<dbReference type="GO" id="GO:0005524">
    <property type="term" value="F:ATP binding"/>
    <property type="evidence" value="ECO:0007669"/>
    <property type="project" value="UniProtKB-KW"/>
</dbReference>
<evidence type="ECO:0000313" key="8">
    <source>
        <dbReference type="EMBL" id="WOG83471.1"/>
    </source>
</evidence>
<dbReference type="GO" id="GO:0008033">
    <property type="term" value="P:tRNA processing"/>
    <property type="evidence" value="ECO:0007669"/>
    <property type="project" value="UniProtKB-KW"/>
</dbReference>